<dbReference type="InterPro" id="IPR014371">
    <property type="entry name" value="Oat_ACAT_DAG_ARE"/>
</dbReference>
<feature type="transmembrane region" description="Helical" evidence="8">
    <location>
        <begin position="212"/>
        <end position="233"/>
    </location>
</feature>
<comment type="subcellular location">
    <subcellularLocation>
        <location evidence="1">Endoplasmic reticulum membrane</location>
        <topology evidence="1">Multi-pass membrane protein</topology>
    </subcellularLocation>
</comment>
<gene>
    <name evidence="9" type="ORF">HAX54_036343</name>
</gene>
<keyword evidence="8" id="KW-1133">Transmembrane helix</keyword>
<feature type="region of interest" description="Disordered" evidence="7">
    <location>
        <begin position="69"/>
        <end position="106"/>
    </location>
</feature>
<keyword evidence="8" id="KW-0472">Membrane</keyword>
<protein>
    <recommendedName>
        <fullName evidence="3">diacylglycerol O-acyltransferase</fullName>
        <ecNumber evidence="3">2.3.1.20</ecNumber>
    </recommendedName>
</protein>
<feature type="region of interest" description="Disordered" evidence="7">
    <location>
        <begin position="19"/>
        <end position="51"/>
    </location>
</feature>
<evidence type="ECO:0000313" key="10">
    <source>
        <dbReference type="Proteomes" id="UP000823775"/>
    </source>
</evidence>
<feature type="transmembrane region" description="Helical" evidence="8">
    <location>
        <begin position="137"/>
        <end position="156"/>
    </location>
</feature>
<reference evidence="9 10" key="1">
    <citation type="journal article" date="2021" name="BMC Genomics">
        <title>Datura genome reveals duplications of psychoactive alkaloid biosynthetic genes and high mutation rate following tissue culture.</title>
        <authorList>
            <person name="Rajewski A."/>
            <person name="Carter-House D."/>
            <person name="Stajich J."/>
            <person name="Litt A."/>
        </authorList>
    </citation>
    <scope>NUCLEOTIDE SEQUENCE [LARGE SCALE GENOMIC DNA]</scope>
    <source>
        <strain evidence="9">AR-01</strain>
    </source>
</reference>
<feature type="transmembrane region" description="Helical" evidence="8">
    <location>
        <begin position="239"/>
        <end position="257"/>
    </location>
</feature>
<comment type="pathway">
    <text evidence="2">Lipid metabolism.</text>
</comment>
<name>A0ABS8SG30_DATST</name>
<keyword evidence="8" id="KW-0812">Transmembrane</keyword>
<evidence type="ECO:0000256" key="1">
    <source>
        <dbReference type="ARBA" id="ARBA00004477"/>
    </source>
</evidence>
<comment type="caution">
    <text evidence="9">The sequence shown here is derived from an EMBL/GenBank/DDBJ whole genome shotgun (WGS) entry which is preliminary data.</text>
</comment>
<feature type="transmembrane region" description="Helical" evidence="8">
    <location>
        <begin position="292"/>
        <end position="313"/>
    </location>
</feature>
<evidence type="ECO:0000313" key="9">
    <source>
        <dbReference type="EMBL" id="MCD7457822.1"/>
    </source>
</evidence>
<evidence type="ECO:0000256" key="6">
    <source>
        <dbReference type="ARBA" id="ARBA00023315"/>
    </source>
</evidence>
<proteinExistence type="predicted"/>
<keyword evidence="10" id="KW-1185">Reference proteome</keyword>
<dbReference type="Proteomes" id="UP000823775">
    <property type="component" value="Unassembled WGS sequence"/>
</dbReference>
<feature type="transmembrane region" description="Helical" evidence="8">
    <location>
        <begin position="180"/>
        <end position="200"/>
    </location>
</feature>
<organism evidence="9 10">
    <name type="scientific">Datura stramonium</name>
    <name type="common">Jimsonweed</name>
    <name type="synonym">Common thornapple</name>
    <dbReference type="NCBI Taxonomy" id="4076"/>
    <lineage>
        <taxon>Eukaryota</taxon>
        <taxon>Viridiplantae</taxon>
        <taxon>Streptophyta</taxon>
        <taxon>Embryophyta</taxon>
        <taxon>Tracheophyta</taxon>
        <taxon>Spermatophyta</taxon>
        <taxon>Magnoliopsida</taxon>
        <taxon>eudicotyledons</taxon>
        <taxon>Gunneridae</taxon>
        <taxon>Pentapetalae</taxon>
        <taxon>asterids</taxon>
        <taxon>lamiids</taxon>
        <taxon>Solanales</taxon>
        <taxon>Solanaceae</taxon>
        <taxon>Solanoideae</taxon>
        <taxon>Datureae</taxon>
        <taxon>Datura</taxon>
    </lineage>
</organism>
<evidence type="ECO:0000256" key="4">
    <source>
        <dbReference type="ARBA" id="ARBA00022679"/>
    </source>
</evidence>
<evidence type="ECO:0000256" key="5">
    <source>
        <dbReference type="ARBA" id="ARBA00022824"/>
    </source>
</evidence>
<accession>A0ABS8SG30</accession>
<keyword evidence="4" id="KW-0808">Transferase</keyword>
<evidence type="ECO:0000256" key="3">
    <source>
        <dbReference type="ARBA" id="ARBA00013244"/>
    </source>
</evidence>
<evidence type="ECO:0000256" key="7">
    <source>
        <dbReference type="SAM" id="MobiDB-lite"/>
    </source>
</evidence>
<keyword evidence="5" id="KW-0256">Endoplasmic reticulum</keyword>
<sequence>MAIMELPESLGTATASGIENLNSDLNQPVRRRRGSNGFEPATAINSSDVNTTDDIRDVCGTAAGFETMNERTKSVGESSHGNRREEVRNDDVANGEESKTTEATTPYKFSYRASAPAHRRIKESPLSSDAIFRQSHAGLFNLCVVVLIAVNSRLIIENLMKYGLLIRAGFWFSSKSLRDWPLLMCCLSLQLLPLTAFLVEKMAQKRHMTERVVVILHITITTAAILYPVLVILKCDSAFLSGVILMLVACIVWMKLVSYAHTSHDMRQLVKSMDKVETSDADYSYDVSFKSLAYFMVAPTLCYQFWILVLPAMSHARLQNTVESNSYAKAMMNTIGVETGEAIQMIDGKNYNSR</sequence>
<feature type="compositionally biased region" description="Basic and acidic residues" evidence="7">
    <location>
        <begin position="69"/>
        <end position="100"/>
    </location>
</feature>
<dbReference type="PANTHER" id="PTHR10408:SF7">
    <property type="entry name" value="DIACYLGLYCEROL O-ACYLTRANSFERASE 1"/>
    <property type="match status" value="1"/>
</dbReference>
<keyword evidence="6" id="KW-0012">Acyltransferase</keyword>
<dbReference type="PANTHER" id="PTHR10408">
    <property type="entry name" value="STEROL O-ACYLTRANSFERASE"/>
    <property type="match status" value="1"/>
</dbReference>
<evidence type="ECO:0000256" key="8">
    <source>
        <dbReference type="SAM" id="Phobius"/>
    </source>
</evidence>
<dbReference type="EC" id="2.3.1.20" evidence="3"/>
<dbReference type="EMBL" id="JACEIK010000481">
    <property type="protein sequence ID" value="MCD7457822.1"/>
    <property type="molecule type" value="Genomic_DNA"/>
</dbReference>
<evidence type="ECO:0000256" key="2">
    <source>
        <dbReference type="ARBA" id="ARBA00005189"/>
    </source>
</evidence>